<reference evidence="2" key="2">
    <citation type="submission" date="2025-09" db="UniProtKB">
        <authorList>
            <consortium name="Ensembl"/>
        </authorList>
    </citation>
    <scope>IDENTIFICATION</scope>
</reference>
<reference evidence="2" key="1">
    <citation type="submission" date="2025-08" db="UniProtKB">
        <authorList>
            <consortium name="Ensembl"/>
        </authorList>
    </citation>
    <scope>IDENTIFICATION</scope>
</reference>
<proteinExistence type="predicted"/>
<name>A0A673X722_SALTR</name>
<dbReference type="Proteomes" id="UP000472277">
    <property type="component" value="Chromosome 17"/>
</dbReference>
<evidence type="ECO:0000256" key="1">
    <source>
        <dbReference type="SAM" id="Phobius"/>
    </source>
</evidence>
<dbReference type="InterPro" id="IPR016439">
    <property type="entry name" value="Lag1/Lac1-like"/>
</dbReference>
<dbReference type="PANTHER" id="PTHR12560:SF6">
    <property type="entry name" value="CERAMIDE SYNTHASE 4"/>
    <property type="match status" value="1"/>
</dbReference>
<evidence type="ECO:0000313" key="3">
    <source>
        <dbReference type="Proteomes" id="UP000472277"/>
    </source>
</evidence>
<dbReference type="PANTHER" id="PTHR12560">
    <property type="entry name" value="LONGEVITY ASSURANCE FACTOR 1 LAG1"/>
    <property type="match status" value="1"/>
</dbReference>
<dbReference type="AlphaFoldDB" id="A0A673X722"/>
<protein>
    <submittedName>
        <fullName evidence="2">Uncharacterized protein</fullName>
    </submittedName>
</protein>
<dbReference type="GO" id="GO:0046513">
    <property type="term" value="P:ceramide biosynthetic process"/>
    <property type="evidence" value="ECO:0007669"/>
    <property type="project" value="InterPro"/>
</dbReference>
<keyword evidence="1" id="KW-0472">Membrane</keyword>
<keyword evidence="3" id="KW-1185">Reference proteome</keyword>
<dbReference type="Ensembl" id="ENSSTUT00000017103.1">
    <property type="protein sequence ID" value="ENSSTUP00000016221.1"/>
    <property type="gene ID" value="ENSSTUG00000007409.1"/>
</dbReference>
<keyword evidence="1" id="KW-1133">Transmembrane helix</keyword>
<evidence type="ECO:0000313" key="2">
    <source>
        <dbReference type="Ensembl" id="ENSSTUP00000016221.1"/>
    </source>
</evidence>
<dbReference type="GO" id="GO:0016020">
    <property type="term" value="C:membrane"/>
    <property type="evidence" value="ECO:0007669"/>
    <property type="project" value="GOC"/>
</dbReference>
<feature type="transmembrane region" description="Helical" evidence="1">
    <location>
        <begin position="250"/>
        <end position="275"/>
    </location>
</feature>
<sequence length="368" mass="42029">MEISNIPSPLFPSLPSPLEMEEGDGYPLPQDLLYTCLWPWASLPCAMSLRGELAIAIPLSRQLGVRDRMWIRALSVPKLETFYKRNKHQPSQVILPWVKPLLLRNDLAKCFGVHCSSSLSLPCRHVSTGAKSDMWDCTPVWLSLSLQPVAEAHYWYYITELGFYWSLLLCVCGCKVEGMCHSCHLTHSPVPSHKLSCLLTQTLLSPHTNSPEMFKMQGLRKDSFTVFYDFLIFRIVRNTLFVPLDFFQPFFGFYFFNALLLVLQALHIFWAWLILRMVYKFVFMGKVSRLKSSFTLLPSRDFIVGRETSWELSKGSLNSKLALLANNCVLNNLTNHGNMNSRLPKAFSFPSTVYAGNTLLKKIKGTLK</sequence>
<keyword evidence="1" id="KW-0812">Transmembrane</keyword>
<accession>A0A673X722</accession>
<dbReference type="GO" id="GO:0050291">
    <property type="term" value="F:sphingosine N-acyltransferase activity"/>
    <property type="evidence" value="ECO:0007669"/>
    <property type="project" value="InterPro"/>
</dbReference>
<dbReference type="InParanoid" id="A0A673X722"/>
<organism evidence="2 3">
    <name type="scientific">Salmo trutta</name>
    <name type="common">Brown trout</name>
    <dbReference type="NCBI Taxonomy" id="8032"/>
    <lineage>
        <taxon>Eukaryota</taxon>
        <taxon>Metazoa</taxon>
        <taxon>Chordata</taxon>
        <taxon>Craniata</taxon>
        <taxon>Vertebrata</taxon>
        <taxon>Euteleostomi</taxon>
        <taxon>Actinopterygii</taxon>
        <taxon>Neopterygii</taxon>
        <taxon>Teleostei</taxon>
        <taxon>Protacanthopterygii</taxon>
        <taxon>Salmoniformes</taxon>
        <taxon>Salmonidae</taxon>
        <taxon>Salmoninae</taxon>
        <taxon>Salmo</taxon>
    </lineage>
</organism>